<sequence length="125" mass="11998">MAQGALSVRRRGRSAFGSTGADVFRPAGSASVLGSTASVFGSTADVFGSTAGASASPFRSTGSASPFDSTGSTGGAGGRWLALPSVTLRERRAGRSVAGRGGRGVPVSVVAPAASPGAGASVVRA</sequence>
<feature type="compositionally biased region" description="Low complexity" evidence="1">
    <location>
        <begin position="105"/>
        <end position="125"/>
    </location>
</feature>
<feature type="region of interest" description="Disordered" evidence="1">
    <location>
        <begin position="51"/>
        <end position="125"/>
    </location>
</feature>
<evidence type="ECO:0000313" key="2">
    <source>
        <dbReference type="EMBL" id="MDI5971907.1"/>
    </source>
</evidence>
<feature type="region of interest" description="Disordered" evidence="1">
    <location>
        <begin position="1"/>
        <end position="23"/>
    </location>
</feature>
<accession>A0AA90KAB7</accession>
<name>A0AA90KAB7_9ACTN</name>
<evidence type="ECO:0000256" key="1">
    <source>
        <dbReference type="SAM" id="MobiDB-lite"/>
    </source>
</evidence>
<reference evidence="2" key="1">
    <citation type="submission" date="2023-05" db="EMBL/GenBank/DDBJ databases">
        <title>Streptantibioticus silvisoli sp. nov., acidotolerant actinomycetes 1 from pine litter.</title>
        <authorList>
            <person name="Swiecimska M."/>
            <person name="Golinska P."/>
            <person name="Sangal V."/>
            <person name="Wachnowicz B."/>
            <person name="Goodfellow M."/>
        </authorList>
    </citation>
    <scope>NUCLEOTIDE SEQUENCE</scope>
    <source>
        <strain evidence="2">SL13</strain>
    </source>
</reference>
<proteinExistence type="predicted"/>
<organism evidence="2">
    <name type="scientific">Streptantibioticus silvisoli</name>
    <dbReference type="NCBI Taxonomy" id="2705255"/>
    <lineage>
        <taxon>Bacteria</taxon>
        <taxon>Bacillati</taxon>
        <taxon>Actinomycetota</taxon>
        <taxon>Actinomycetes</taxon>
        <taxon>Kitasatosporales</taxon>
        <taxon>Streptomycetaceae</taxon>
        <taxon>Streptantibioticus</taxon>
    </lineage>
</organism>
<comment type="caution">
    <text evidence="2">The sequence shown here is derived from an EMBL/GenBank/DDBJ whole genome shotgun (WGS) entry which is preliminary data.</text>
</comment>
<feature type="compositionally biased region" description="Polar residues" evidence="1">
    <location>
        <begin position="51"/>
        <end position="71"/>
    </location>
</feature>
<protein>
    <submittedName>
        <fullName evidence="2">Uncharacterized protein</fullName>
    </submittedName>
</protein>
<dbReference type="AlphaFoldDB" id="A0AA90KAB7"/>
<feature type="non-terminal residue" evidence="2">
    <location>
        <position position="125"/>
    </location>
</feature>
<dbReference type="EMBL" id="JABXJJ020000026">
    <property type="protein sequence ID" value="MDI5971907.1"/>
    <property type="molecule type" value="Genomic_DNA"/>
</dbReference>
<gene>
    <name evidence="2" type="ORF">POF50_021655</name>
</gene>